<dbReference type="AlphaFoldDB" id="X1ASS7"/>
<reference evidence="2" key="1">
    <citation type="journal article" date="2014" name="Front. Microbiol.">
        <title>High frequency of phylogenetically diverse reductive dehalogenase-homologous genes in deep subseafloor sedimentary metagenomes.</title>
        <authorList>
            <person name="Kawai M."/>
            <person name="Futagami T."/>
            <person name="Toyoda A."/>
            <person name="Takaki Y."/>
            <person name="Nishi S."/>
            <person name="Hori S."/>
            <person name="Arai W."/>
            <person name="Tsubouchi T."/>
            <person name="Morono Y."/>
            <person name="Uchiyama I."/>
            <person name="Ito T."/>
            <person name="Fujiyama A."/>
            <person name="Inagaki F."/>
            <person name="Takami H."/>
        </authorList>
    </citation>
    <scope>NUCLEOTIDE SEQUENCE</scope>
    <source>
        <strain evidence="2">Expedition CK06-06</strain>
    </source>
</reference>
<feature type="transmembrane region" description="Helical" evidence="1">
    <location>
        <begin position="36"/>
        <end position="58"/>
    </location>
</feature>
<sequence>MAVGVRNVITIAVSLMVIALILPLGLGLLGGAGDTLINGTALSTIIDPSVLTLLTVLIP</sequence>
<proteinExistence type="predicted"/>
<keyword evidence="1" id="KW-1133">Transmembrane helix</keyword>
<dbReference type="EMBL" id="BART01018101">
    <property type="protein sequence ID" value="GAG85919.1"/>
    <property type="molecule type" value="Genomic_DNA"/>
</dbReference>
<organism evidence="2">
    <name type="scientific">marine sediment metagenome</name>
    <dbReference type="NCBI Taxonomy" id="412755"/>
    <lineage>
        <taxon>unclassified sequences</taxon>
        <taxon>metagenomes</taxon>
        <taxon>ecological metagenomes</taxon>
    </lineage>
</organism>
<keyword evidence="1" id="KW-0472">Membrane</keyword>
<keyword evidence="1" id="KW-0812">Transmembrane</keyword>
<accession>X1ASS7</accession>
<feature type="transmembrane region" description="Helical" evidence="1">
    <location>
        <begin position="7"/>
        <end position="30"/>
    </location>
</feature>
<feature type="non-terminal residue" evidence="2">
    <location>
        <position position="59"/>
    </location>
</feature>
<protein>
    <submittedName>
        <fullName evidence="2">Uncharacterized protein</fullName>
    </submittedName>
</protein>
<evidence type="ECO:0000256" key="1">
    <source>
        <dbReference type="SAM" id="Phobius"/>
    </source>
</evidence>
<name>X1ASS7_9ZZZZ</name>
<evidence type="ECO:0000313" key="2">
    <source>
        <dbReference type="EMBL" id="GAG85919.1"/>
    </source>
</evidence>
<comment type="caution">
    <text evidence="2">The sequence shown here is derived from an EMBL/GenBank/DDBJ whole genome shotgun (WGS) entry which is preliminary data.</text>
</comment>
<gene>
    <name evidence="2" type="ORF">S01H4_34230</name>
</gene>